<evidence type="ECO:0000259" key="5">
    <source>
        <dbReference type="PROSITE" id="PS51203"/>
    </source>
</evidence>
<feature type="compositionally biased region" description="Polar residues" evidence="3">
    <location>
        <begin position="99"/>
        <end position="110"/>
    </location>
</feature>
<evidence type="ECO:0000256" key="3">
    <source>
        <dbReference type="SAM" id="MobiDB-lite"/>
    </source>
</evidence>
<feature type="compositionally biased region" description="Basic and acidic residues" evidence="3">
    <location>
        <begin position="1"/>
        <end position="27"/>
    </location>
</feature>
<dbReference type="PANTHER" id="PTHR11527">
    <property type="entry name" value="HEAT-SHOCK PROTEIN 20 FAMILY MEMBER"/>
    <property type="match status" value="1"/>
</dbReference>
<organism evidence="6 7">
    <name type="scientific">Thiohalomonas denitrificans</name>
    <dbReference type="NCBI Taxonomy" id="415747"/>
    <lineage>
        <taxon>Bacteria</taxon>
        <taxon>Pseudomonadati</taxon>
        <taxon>Pseudomonadota</taxon>
        <taxon>Gammaproteobacteria</taxon>
        <taxon>Thiohalomonadales</taxon>
        <taxon>Thiohalomonadaceae</taxon>
        <taxon>Thiohalomonas</taxon>
    </lineage>
</organism>
<dbReference type="PROSITE" id="PS01031">
    <property type="entry name" value="SHSP"/>
    <property type="match status" value="1"/>
</dbReference>
<dbReference type="CDD" id="cd06464">
    <property type="entry name" value="ACD_sHsps-like"/>
    <property type="match status" value="1"/>
</dbReference>
<dbReference type="PROSITE" id="PS51203">
    <property type="entry name" value="CS"/>
    <property type="match status" value="1"/>
</dbReference>
<evidence type="ECO:0000256" key="1">
    <source>
        <dbReference type="PROSITE-ProRule" id="PRU00285"/>
    </source>
</evidence>
<feature type="domain" description="SHSP" evidence="4">
    <location>
        <begin position="65"/>
        <end position="175"/>
    </location>
</feature>
<dbReference type="STRING" id="415747.SAMN03097708_02467"/>
<evidence type="ECO:0000313" key="6">
    <source>
        <dbReference type="EMBL" id="SCZ63362.1"/>
    </source>
</evidence>
<dbReference type="Proteomes" id="UP000199648">
    <property type="component" value="Unassembled WGS sequence"/>
</dbReference>
<evidence type="ECO:0000256" key="2">
    <source>
        <dbReference type="RuleBase" id="RU003616"/>
    </source>
</evidence>
<comment type="similarity">
    <text evidence="1 2">Belongs to the small heat shock protein (HSP20) family.</text>
</comment>
<accession>A0A1G5QNQ2</accession>
<feature type="region of interest" description="Disordered" evidence="3">
    <location>
        <begin position="94"/>
        <end position="125"/>
    </location>
</feature>
<reference evidence="6 7" key="1">
    <citation type="submission" date="2016-10" db="EMBL/GenBank/DDBJ databases">
        <authorList>
            <person name="de Groot N.N."/>
        </authorList>
    </citation>
    <scope>NUCLEOTIDE SEQUENCE [LARGE SCALE GENOMIC DNA]</scope>
    <source>
        <strain evidence="6 7">HLD2</strain>
    </source>
</reference>
<feature type="compositionally biased region" description="Basic and acidic residues" evidence="3">
    <location>
        <begin position="112"/>
        <end position="125"/>
    </location>
</feature>
<dbReference type="InterPro" id="IPR007052">
    <property type="entry name" value="CS_dom"/>
</dbReference>
<dbReference type="Pfam" id="PF00011">
    <property type="entry name" value="HSP20"/>
    <property type="match status" value="1"/>
</dbReference>
<name>A0A1G5QNQ2_9GAMM</name>
<dbReference type="InterPro" id="IPR008978">
    <property type="entry name" value="HSP20-like_chaperone"/>
</dbReference>
<dbReference type="Gene3D" id="2.60.40.790">
    <property type="match status" value="1"/>
</dbReference>
<dbReference type="EMBL" id="FMWD01000007">
    <property type="protein sequence ID" value="SCZ63362.1"/>
    <property type="molecule type" value="Genomic_DNA"/>
</dbReference>
<dbReference type="AlphaFoldDB" id="A0A1G5QNQ2"/>
<sequence>MQYTKLEKEEVNMAKENKQEITTRRESPMGQRMPTPFDEMERMFESFFPSGWPRPMRMAPLLGEIAPGVKIPPVDIIDREAEIVLRAEMPGIDKDSIDVSMSDNSVTIRGSSHHEEKESEENYYRSEISRGAFSRTVTLPADVDGDKTKATFKEGVLELTMPKVERAKRHSIKVE</sequence>
<proteinExistence type="inferred from homology"/>
<keyword evidence="6" id="KW-0346">Stress response</keyword>
<keyword evidence="7" id="KW-1185">Reference proteome</keyword>
<dbReference type="InterPro" id="IPR002068">
    <property type="entry name" value="A-crystallin/Hsp20_dom"/>
</dbReference>
<protein>
    <submittedName>
        <fullName evidence="6">Heat shock protein Hsp20</fullName>
    </submittedName>
</protein>
<dbReference type="SUPFAM" id="SSF49764">
    <property type="entry name" value="HSP20-like chaperones"/>
    <property type="match status" value="1"/>
</dbReference>
<feature type="domain" description="CS" evidence="5">
    <location>
        <begin position="69"/>
        <end position="175"/>
    </location>
</feature>
<evidence type="ECO:0000313" key="7">
    <source>
        <dbReference type="Proteomes" id="UP000199648"/>
    </source>
</evidence>
<dbReference type="InterPro" id="IPR031107">
    <property type="entry name" value="Small_HSP"/>
</dbReference>
<feature type="region of interest" description="Disordered" evidence="3">
    <location>
        <begin position="1"/>
        <end position="37"/>
    </location>
</feature>
<gene>
    <name evidence="6" type="ORF">SAMN03097708_02467</name>
</gene>
<evidence type="ECO:0000259" key="4">
    <source>
        <dbReference type="PROSITE" id="PS01031"/>
    </source>
</evidence>